<protein>
    <submittedName>
        <fullName evidence="2">Contractile injection system protein, VgrG/Pvc8 family</fullName>
    </submittedName>
</protein>
<gene>
    <name evidence="2" type="ORF">RY831_07645</name>
</gene>
<dbReference type="Gene3D" id="3.55.50.10">
    <property type="entry name" value="Baseplate protein-like domains"/>
    <property type="match status" value="1"/>
</dbReference>
<dbReference type="Proteomes" id="UP001352263">
    <property type="component" value="Unassembled WGS sequence"/>
</dbReference>
<feature type="non-terminal residue" evidence="2">
    <location>
        <position position="246"/>
    </location>
</feature>
<sequence length="246" mass="27115">MSFTPFDDPQQDPLNNLAPPFSSPSPASLAALTATAGRLNSNAAKAAEVLHIAGHPLHGHAIRDFATPATPFFPSFANTEQADAAEESLAALVNIPQFTDNNRLLRFYSPLSPDKTLLIDTLHAHAALSEAFHIRLQLLSTPAGIELKELIGKNVTIGIEQDDGSEHYLNGYIHHFAFAHADGGFACYHAEVLPWMSFLSHRVNCRIFQDQTVEQVIDRILREDYQGIADVQFRLGGKYEPENYIV</sequence>
<reference evidence="2 3" key="1">
    <citation type="submission" date="2023-10" db="EMBL/GenBank/DDBJ databases">
        <title>Noviherbaspirillum sp. CPCC 100848 genome assembly.</title>
        <authorList>
            <person name="Li X.Y."/>
            <person name="Fang X.M."/>
        </authorList>
    </citation>
    <scope>NUCLEOTIDE SEQUENCE [LARGE SCALE GENOMIC DNA]</scope>
    <source>
        <strain evidence="2 3">CPCC 100848</strain>
    </source>
</reference>
<dbReference type="RefSeq" id="WP_326505743.1">
    <property type="nucleotide sequence ID" value="NZ_JAWIIV010000005.1"/>
</dbReference>
<comment type="caution">
    <text evidence="2">The sequence shown here is derived from an EMBL/GenBank/DDBJ whole genome shotgun (WGS) entry which is preliminary data.</text>
</comment>
<keyword evidence="3" id="KW-1185">Reference proteome</keyword>
<evidence type="ECO:0000313" key="3">
    <source>
        <dbReference type="Proteomes" id="UP001352263"/>
    </source>
</evidence>
<feature type="compositionally biased region" description="Low complexity" evidence="1">
    <location>
        <begin position="13"/>
        <end position="22"/>
    </location>
</feature>
<evidence type="ECO:0000313" key="2">
    <source>
        <dbReference type="EMBL" id="MEC4719016.1"/>
    </source>
</evidence>
<dbReference type="Gene3D" id="2.30.110.50">
    <property type="match status" value="1"/>
</dbReference>
<proteinExistence type="predicted"/>
<dbReference type="Pfam" id="PF05954">
    <property type="entry name" value="Phage_GPD"/>
    <property type="match status" value="1"/>
</dbReference>
<name>A0ABU6J6I2_9BURK</name>
<dbReference type="SUPFAM" id="SSF69279">
    <property type="entry name" value="Phage tail proteins"/>
    <property type="match status" value="1"/>
</dbReference>
<dbReference type="EMBL" id="JAWIIV010000005">
    <property type="protein sequence ID" value="MEC4719016.1"/>
    <property type="molecule type" value="Genomic_DNA"/>
</dbReference>
<evidence type="ECO:0000256" key="1">
    <source>
        <dbReference type="SAM" id="MobiDB-lite"/>
    </source>
</evidence>
<feature type="region of interest" description="Disordered" evidence="1">
    <location>
        <begin position="1"/>
        <end position="22"/>
    </location>
</feature>
<accession>A0ABU6J6I2</accession>
<organism evidence="2 3">
    <name type="scientific">Noviherbaspirillum album</name>
    <dbReference type="NCBI Taxonomy" id="3080276"/>
    <lineage>
        <taxon>Bacteria</taxon>
        <taxon>Pseudomonadati</taxon>
        <taxon>Pseudomonadota</taxon>
        <taxon>Betaproteobacteria</taxon>
        <taxon>Burkholderiales</taxon>
        <taxon>Oxalobacteraceae</taxon>
        <taxon>Noviherbaspirillum</taxon>
    </lineage>
</organism>